<feature type="signal peptide" evidence="10">
    <location>
        <begin position="1"/>
        <end position="25"/>
    </location>
</feature>
<dbReference type="STRING" id="7574.A0A1S3JWR3"/>
<dbReference type="InParanoid" id="A0A1S3JWR3"/>
<evidence type="ECO:0000256" key="9">
    <source>
        <dbReference type="SAM" id="MobiDB-lite"/>
    </source>
</evidence>
<feature type="region of interest" description="Disordered" evidence="9">
    <location>
        <begin position="233"/>
        <end position="266"/>
    </location>
</feature>
<dbReference type="InterPro" id="IPR015615">
    <property type="entry name" value="TGF-beta-rel"/>
</dbReference>
<comment type="similarity">
    <text evidence="2 8">Belongs to the TGF-beta family.</text>
</comment>
<accession>A0A1S3JWR3</accession>
<evidence type="ECO:0000313" key="12">
    <source>
        <dbReference type="Proteomes" id="UP000085678"/>
    </source>
</evidence>
<keyword evidence="5 8" id="KW-0339">Growth factor</keyword>
<keyword evidence="6" id="KW-1015">Disulfide bond</keyword>
<name>A0A1S3JWR3_LINAN</name>
<dbReference type="RefSeq" id="XP_013414870.1">
    <property type="nucleotide sequence ID" value="XM_013559416.1"/>
</dbReference>
<feature type="chain" id="PRO_5010346260" evidence="10">
    <location>
        <begin position="26"/>
        <end position="373"/>
    </location>
</feature>
<dbReference type="PANTHER" id="PTHR11848:SF302">
    <property type="entry name" value="TGF-BETA FAMILY PROFILE DOMAIN-CONTAINING PROTEIN"/>
    <property type="match status" value="1"/>
</dbReference>
<evidence type="ECO:0000256" key="3">
    <source>
        <dbReference type="ARBA" id="ARBA00022525"/>
    </source>
</evidence>
<evidence type="ECO:0000256" key="10">
    <source>
        <dbReference type="SAM" id="SignalP"/>
    </source>
</evidence>
<reference evidence="13" key="1">
    <citation type="submission" date="2025-08" db="UniProtKB">
        <authorList>
            <consortium name="RefSeq"/>
        </authorList>
    </citation>
    <scope>IDENTIFICATION</scope>
    <source>
        <tissue evidence="13">Gonads</tissue>
    </source>
</reference>
<proteinExistence type="inferred from homology"/>
<dbReference type="PROSITE" id="PS00250">
    <property type="entry name" value="TGF_BETA_1"/>
    <property type="match status" value="1"/>
</dbReference>
<keyword evidence="3" id="KW-0964">Secreted</keyword>
<dbReference type="Proteomes" id="UP000085678">
    <property type="component" value="Unplaced"/>
</dbReference>
<dbReference type="OrthoDB" id="5987191at2759"/>
<keyword evidence="12" id="KW-1185">Reference proteome</keyword>
<dbReference type="CDD" id="cd13759">
    <property type="entry name" value="TGF_beta_NODAL"/>
    <property type="match status" value="1"/>
</dbReference>
<sequence length="373" mass="42192">MSYISAKAILVILTLLCATRYKTTGASNPDDILLNSNDVLVMSYTRANAKFLIDVFKNLQEGQSLPQASGHKDVEKGIAFADTIRSFSASGNQTDDDAGEVTFVLSKFHIPQEEHIRLVELRIPSHEIANDSLPKYKTDIEVSAGEKLDFIKRKRSPGRRTVNGDVVFTITPLIKKCLSSIKNITATDVYLKLRALGESASILPLSKAKEAVIVVYSEDHAFFKNFQRAANSRPARSAPESKFTGRKGRRGRKRKDRRKNRTEYKHPTEISPCTKHDFYVDFSDIGWDQWIVFPKRFNAHFCYGQCRPHQSHTTPPSNHAIMQGLVSWVHPDDVPMPCCVPTKLKPLSMLYYEHDEIVVRHHSDMVVDECGCR</sequence>
<comment type="subcellular location">
    <subcellularLocation>
        <location evidence="1">Secreted</location>
    </subcellularLocation>
</comment>
<dbReference type="Gene3D" id="2.10.90.10">
    <property type="entry name" value="Cystine-knot cytokines"/>
    <property type="match status" value="1"/>
</dbReference>
<gene>
    <name evidence="13" type="primary">LOC106176863</name>
</gene>
<protein>
    <submittedName>
        <fullName evidence="13">Nodal homolog</fullName>
    </submittedName>
</protein>
<dbReference type="SMART" id="SM00204">
    <property type="entry name" value="TGFB"/>
    <property type="match status" value="1"/>
</dbReference>
<dbReference type="PROSITE" id="PS51362">
    <property type="entry name" value="TGF_BETA_2"/>
    <property type="match status" value="1"/>
</dbReference>
<dbReference type="SUPFAM" id="SSF57501">
    <property type="entry name" value="Cystine-knot cytokines"/>
    <property type="match status" value="1"/>
</dbReference>
<feature type="domain" description="TGF-beta family profile" evidence="11">
    <location>
        <begin position="252"/>
        <end position="373"/>
    </location>
</feature>
<dbReference type="InterPro" id="IPR001839">
    <property type="entry name" value="TGF-b_C"/>
</dbReference>
<dbReference type="PANTHER" id="PTHR11848">
    <property type="entry name" value="TGF-BETA FAMILY"/>
    <property type="match status" value="1"/>
</dbReference>
<dbReference type="GO" id="GO:0005125">
    <property type="term" value="F:cytokine activity"/>
    <property type="evidence" value="ECO:0007669"/>
    <property type="project" value="TreeGrafter"/>
</dbReference>
<dbReference type="GO" id="GO:0005615">
    <property type="term" value="C:extracellular space"/>
    <property type="evidence" value="ECO:0007669"/>
    <property type="project" value="TreeGrafter"/>
</dbReference>
<keyword evidence="4 10" id="KW-0732">Signal</keyword>
<evidence type="ECO:0000256" key="8">
    <source>
        <dbReference type="RuleBase" id="RU000354"/>
    </source>
</evidence>
<evidence type="ECO:0000256" key="4">
    <source>
        <dbReference type="ARBA" id="ARBA00022729"/>
    </source>
</evidence>
<evidence type="ECO:0000259" key="11">
    <source>
        <dbReference type="PROSITE" id="PS51362"/>
    </source>
</evidence>
<dbReference type="AlphaFoldDB" id="A0A1S3JWR3"/>
<dbReference type="PRINTS" id="PR00669">
    <property type="entry name" value="INHIBINA"/>
</dbReference>
<dbReference type="InterPro" id="IPR017948">
    <property type="entry name" value="TGFb_CS"/>
</dbReference>
<dbReference type="Pfam" id="PF00019">
    <property type="entry name" value="TGF_beta"/>
    <property type="match status" value="1"/>
</dbReference>
<evidence type="ECO:0000256" key="1">
    <source>
        <dbReference type="ARBA" id="ARBA00004613"/>
    </source>
</evidence>
<dbReference type="GO" id="GO:0008083">
    <property type="term" value="F:growth factor activity"/>
    <property type="evidence" value="ECO:0007669"/>
    <property type="project" value="UniProtKB-KW"/>
</dbReference>
<organism evidence="12 13">
    <name type="scientific">Lingula anatina</name>
    <name type="common">Brachiopod</name>
    <name type="synonym">Lingula unguis</name>
    <dbReference type="NCBI Taxonomy" id="7574"/>
    <lineage>
        <taxon>Eukaryota</taxon>
        <taxon>Metazoa</taxon>
        <taxon>Spiralia</taxon>
        <taxon>Lophotrochozoa</taxon>
        <taxon>Brachiopoda</taxon>
        <taxon>Linguliformea</taxon>
        <taxon>Lingulata</taxon>
        <taxon>Lingulida</taxon>
        <taxon>Linguloidea</taxon>
        <taxon>Lingulidae</taxon>
        <taxon>Lingula</taxon>
    </lineage>
</organism>
<dbReference type="GeneID" id="106176863"/>
<evidence type="ECO:0000256" key="5">
    <source>
        <dbReference type="ARBA" id="ARBA00023030"/>
    </source>
</evidence>
<dbReference type="KEGG" id="lak:106176863"/>
<evidence type="ECO:0000256" key="7">
    <source>
        <dbReference type="ARBA" id="ARBA00023180"/>
    </source>
</evidence>
<keyword evidence="7" id="KW-0325">Glycoprotein</keyword>
<feature type="compositionally biased region" description="Basic residues" evidence="9">
    <location>
        <begin position="244"/>
        <end position="260"/>
    </location>
</feature>
<evidence type="ECO:0000256" key="2">
    <source>
        <dbReference type="ARBA" id="ARBA00006656"/>
    </source>
</evidence>
<dbReference type="InterPro" id="IPR029034">
    <property type="entry name" value="Cystine-knot_cytokine"/>
</dbReference>
<evidence type="ECO:0000256" key="6">
    <source>
        <dbReference type="ARBA" id="ARBA00023157"/>
    </source>
</evidence>
<dbReference type="FunFam" id="2.10.90.10:FF:000001">
    <property type="entry name" value="Bone morphogenetic protein 4"/>
    <property type="match status" value="1"/>
</dbReference>
<evidence type="ECO:0000313" key="13">
    <source>
        <dbReference type="RefSeq" id="XP_013414870.1"/>
    </source>
</evidence>